<reference evidence="2 3" key="1">
    <citation type="submission" date="2019-04" db="EMBL/GenBank/DDBJ databases">
        <authorList>
            <person name="Van Vliet M D."/>
        </authorList>
    </citation>
    <scope>NUCLEOTIDE SEQUENCE [LARGE SCALE GENOMIC DNA]</scope>
    <source>
        <strain evidence="2 3">F21</strain>
    </source>
</reference>
<feature type="transmembrane region" description="Helical" evidence="1">
    <location>
        <begin position="146"/>
        <end position="171"/>
    </location>
</feature>
<proteinExistence type="predicted"/>
<evidence type="ECO:0000256" key="1">
    <source>
        <dbReference type="SAM" id="Phobius"/>
    </source>
</evidence>
<name>A0A6C2UT12_9BACT</name>
<feature type="transmembrane region" description="Helical" evidence="1">
    <location>
        <begin position="67"/>
        <end position="91"/>
    </location>
</feature>
<keyword evidence="1" id="KW-1133">Transmembrane helix</keyword>
<protein>
    <recommendedName>
        <fullName evidence="4">YrhK domain-containing protein</fullName>
    </recommendedName>
</protein>
<dbReference type="EMBL" id="CAAHFH010000004">
    <property type="protein sequence ID" value="VGO23472.1"/>
    <property type="molecule type" value="Genomic_DNA"/>
</dbReference>
<feature type="transmembrane region" description="Helical" evidence="1">
    <location>
        <begin position="103"/>
        <end position="125"/>
    </location>
</feature>
<feature type="transmembrane region" description="Helical" evidence="1">
    <location>
        <begin position="263"/>
        <end position="282"/>
    </location>
</feature>
<keyword evidence="1" id="KW-0472">Membrane</keyword>
<feature type="transmembrane region" description="Helical" evidence="1">
    <location>
        <begin position="191"/>
        <end position="214"/>
    </location>
</feature>
<evidence type="ECO:0000313" key="2">
    <source>
        <dbReference type="EMBL" id="VGO23472.1"/>
    </source>
</evidence>
<sequence length="296" mass="32355">MGKQDLAKAERHARKLIPFSKDWKLIEAEGAGPFVSRMVHRRPDGSRHTWTSRSHRKSRGHRLNIGLGWWISVLFMVGSACFAIGSLAGLAPGLFGQVSQSVAVLNAVFFMGSLFFTSAAYLQLLEAANAGRRAAQARGETAVKPFCWFGWQPGQIGWLSAAVQFAGTLLFNVNTADALLPSFNWLQEDLLIWTPDAVGCICFLVASWLAVLECCHGMAFWKIKGLPWWIVMINLLGSIGFGISGVFALVLPRATDVLDLQAVNVWTLAGALCFLAGAYLLIPEMTKQKQSANNSL</sequence>
<dbReference type="AlphaFoldDB" id="A0A6C2UT12"/>
<evidence type="ECO:0008006" key="4">
    <source>
        <dbReference type="Google" id="ProtNLM"/>
    </source>
</evidence>
<evidence type="ECO:0000313" key="3">
    <source>
        <dbReference type="Proteomes" id="UP000346198"/>
    </source>
</evidence>
<feature type="transmembrane region" description="Helical" evidence="1">
    <location>
        <begin position="226"/>
        <end position="251"/>
    </location>
</feature>
<keyword evidence="1" id="KW-0812">Transmembrane</keyword>
<keyword evidence="3" id="KW-1185">Reference proteome</keyword>
<organism evidence="2 3">
    <name type="scientific">Pontiella sulfatireligans</name>
    <dbReference type="NCBI Taxonomy" id="2750658"/>
    <lineage>
        <taxon>Bacteria</taxon>
        <taxon>Pseudomonadati</taxon>
        <taxon>Kiritimatiellota</taxon>
        <taxon>Kiritimatiellia</taxon>
        <taxon>Kiritimatiellales</taxon>
        <taxon>Pontiellaceae</taxon>
        <taxon>Pontiella</taxon>
    </lineage>
</organism>
<gene>
    <name evidence="2" type="ORF">SCARR_05579</name>
</gene>
<accession>A0A6C2UT12</accession>
<dbReference type="Proteomes" id="UP000346198">
    <property type="component" value="Unassembled WGS sequence"/>
</dbReference>